<dbReference type="InterPro" id="IPR052544">
    <property type="entry name" value="Bacteriocin_Proc_Enz"/>
</dbReference>
<feature type="domain" description="Nitroreductase" evidence="1">
    <location>
        <begin position="178"/>
        <end position="366"/>
    </location>
</feature>
<dbReference type="SUPFAM" id="SSF55469">
    <property type="entry name" value="FMN-dependent nitroreductase-like"/>
    <property type="match status" value="1"/>
</dbReference>
<dbReference type="InterPro" id="IPR030965">
    <property type="entry name" value="SagB-rel_DH_2"/>
</dbReference>
<gene>
    <name evidence="2" type="ORF">GM676_19835</name>
</gene>
<evidence type="ECO:0000313" key="2">
    <source>
        <dbReference type="EMBL" id="MTV39821.1"/>
    </source>
</evidence>
<organism evidence="2 3">
    <name type="scientific">Duganella radicis</name>
    <dbReference type="NCBI Taxonomy" id="551988"/>
    <lineage>
        <taxon>Bacteria</taxon>
        <taxon>Pseudomonadati</taxon>
        <taxon>Pseudomonadota</taxon>
        <taxon>Betaproteobacteria</taxon>
        <taxon>Burkholderiales</taxon>
        <taxon>Oxalobacteraceae</taxon>
        <taxon>Telluria group</taxon>
        <taxon>Duganella</taxon>
    </lineage>
</organism>
<dbReference type="InterPro" id="IPR000415">
    <property type="entry name" value="Nitroreductase-like"/>
</dbReference>
<dbReference type="CDD" id="cd02142">
    <property type="entry name" value="McbC_SagB-like_oxidoreductase"/>
    <property type="match status" value="1"/>
</dbReference>
<dbReference type="AlphaFoldDB" id="A0A6L6PMG0"/>
<dbReference type="Gene3D" id="3.40.109.10">
    <property type="entry name" value="NADH Oxidase"/>
    <property type="match status" value="1"/>
</dbReference>
<name>A0A6L6PMG0_9BURK</name>
<dbReference type="NCBIfam" id="TIGR03605">
    <property type="entry name" value="antibiot_sagB"/>
    <property type="match status" value="1"/>
</dbReference>
<protein>
    <submittedName>
        <fullName evidence="2">Putative peptide maturation dehydrogenase</fullName>
    </submittedName>
</protein>
<dbReference type="Pfam" id="PF00881">
    <property type="entry name" value="Nitroreductase"/>
    <property type="match status" value="1"/>
</dbReference>
<dbReference type="GO" id="GO:0016491">
    <property type="term" value="F:oxidoreductase activity"/>
    <property type="evidence" value="ECO:0007669"/>
    <property type="project" value="InterPro"/>
</dbReference>
<dbReference type="OrthoDB" id="9802775at2"/>
<dbReference type="RefSeq" id="WP_155465619.1">
    <property type="nucleotide sequence ID" value="NZ_WNKY01000024.1"/>
</dbReference>
<dbReference type="InterPro" id="IPR029479">
    <property type="entry name" value="Nitroreductase"/>
</dbReference>
<dbReference type="PANTHER" id="PTHR43745">
    <property type="entry name" value="NITROREDUCTASE MJ1384-RELATED"/>
    <property type="match status" value="1"/>
</dbReference>
<dbReference type="NCBIfam" id="TIGR04511">
    <property type="entry name" value="SagB_rel_DH_2"/>
    <property type="match status" value="1"/>
</dbReference>
<sequence>MKIRRCAVLYIESREQLSIDWRAVLAGGSGLAADSHWVALAPHLDQELTIDGGELAALGAISQTVWNERAACEQRHGEDCVARLLALGLLIGDTPQYATTRERDETLRATHWRPLSALAHTFGRWREVTSENGMEAPSFQALLDQFGEPPPPTFDLPAQGALKLPAAPGGHLDEQLLHRYTGRNFDVQAGVPLEVAARLLHRTFGAQEVRTIGPHSSVLKKTSPSGGGLHPVEAFVLAQRVDGVAPGLYHYHPIEHELRPLRALDSVAAAALAKQVLADQHWLADAPLQVLMVGRMERSFWKYRNHQKAYRALALDAGHLSQTFYLLATEAGMPAFVTAAINDVDIERMLNLDHLRHAVVAVCGCGPAANGPRTMVELRYGETDAI</sequence>
<evidence type="ECO:0000259" key="1">
    <source>
        <dbReference type="Pfam" id="PF00881"/>
    </source>
</evidence>
<dbReference type="Proteomes" id="UP000475582">
    <property type="component" value="Unassembled WGS sequence"/>
</dbReference>
<accession>A0A6L6PMG0</accession>
<evidence type="ECO:0000313" key="3">
    <source>
        <dbReference type="Proteomes" id="UP000475582"/>
    </source>
</evidence>
<comment type="caution">
    <text evidence="2">The sequence shown here is derived from an EMBL/GenBank/DDBJ whole genome shotgun (WGS) entry which is preliminary data.</text>
</comment>
<dbReference type="InterPro" id="IPR020051">
    <property type="entry name" value="SagB-type_dehydrogenase"/>
</dbReference>
<proteinExistence type="predicted"/>
<reference evidence="2 3" key="1">
    <citation type="submission" date="2019-11" db="EMBL/GenBank/DDBJ databases">
        <title>Type strains purchased from KCTC, JCM and DSMZ.</title>
        <authorList>
            <person name="Lu H."/>
        </authorList>
    </citation>
    <scope>NUCLEOTIDE SEQUENCE [LARGE SCALE GENOMIC DNA]</scope>
    <source>
        <strain evidence="2 3">KCTC 22382</strain>
    </source>
</reference>
<keyword evidence="3" id="KW-1185">Reference proteome</keyword>
<dbReference type="PANTHER" id="PTHR43745:SF2">
    <property type="entry name" value="NITROREDUCTASE MJ1384-RELATED"/>
    <property type="match status" value="1"/>
</dbReference>
<dbReference type="EMBL" id="WNKY01000024">
    <property type="protein sequence ID" value="MTV39821.1"/>
    <property type="molecule type" value="Genomic_DNA"/>
</dbReference>